<organismHost>
    <name type="scientific">Capra hircus</name>
    <name type="common">Goat</name>
    <dbReference type="NCBI Taxonomy" id="9925"/>
</organismHost>
<evidence type="ECO:0000313" key="2">
    <source>
        <dbReference type="Proteomes" id="UP000103309"/>
    </source>
</evidence>
<dbReference type="Proteomes" id="UP000103309">
    <property type="component" value="Segment"/>
</dbReference>
<evidence type="ECO:0000313" key="1">
    <source>
        <dbReference type="EMBL" id="ADY76704.1"/>
    </source>
</evidence>
<proteinExistence type="predicted"/>
<organismHost>
    <name type="scientific">Homo sapiens</name>
    <name type="common">Human</name>
    <dbReference type="NCBI Taxonomy" id="9606"/>
</organismHost>
<organism evidence="1 2">
    <name type="scientific">Orf virus</name>
    <name type="common">ORFV</name>
    <dbReference type="NCBI Taxonomy" id="10258"/>
    <lineage>
        <taxon>Viruses</taxon>
        <taxon>Varidnaviria</taxon>
        <taxon>Bamfordvirae</taxon>
        <taxon>Nucleocytoviricota</taxon>
        <taxon>Pokkesviricetes</taxon>
        <taxon>Chitovirales</taxon>
        <taxon>Poxviridae</taxon>
        <taxon>Chordopoxvirinae</taxon>
        <taxon>Parapoxvirus</taxon>
        <taxon>Parapoxvirus orf</taxon>
    </lineage>
</organism>
<organismHost>
    <name type="scientific">Ovis aries</name>
    <name type="common">Sheep</name>
    <dbReference type="NCBI Taxonomy" id="9940"/>
</organismHost>
<protein>
    <submittedName>
        <fullName evidence="1">PP22</fullName>
    </submittedName>
</protein>
<accession>F1AXF0</accession>
<sequence length="264" mass="29184">MAHEVGRHADLVAAGRPQHGVPAPVYEHLLDHALARARVSQQPQREADVRAVSRPERVVRVEYPHGRLARAGDRLDVVHAGRGDDDLREYRGAALHRRDVEGAEGAQQQHHALAGRDHGLVRSAPRGPHDDVAAVVRRARAHEPRHARVVADHALAALEVVVLDPSGAHDGLLHVPGDFVCQRRGVADSVECRPRGHREEASRGQTLALPEVQSQTFLDEGARDHELPEQRHVCAFTKPDSYSVLAATRRRKILPPPRLLHRAR</sequence>
<reference evidence="1 2" key="1">
    <citation type="submission" date="2010-04" db="EMBL/GenBank/DDBJ databases">
        <title>Novel immune-modulators identified by a rapid, functional screen of the Parapox virus genome.</title>
        <authorList>
            <person name="McGuire M.J."/>
            <person name="Sykes K.F."/>
            <person name="Johnston S.A."/>
        </authorList>
    </citation>
    <scope>NUCLEOTIDE SEQUENCE [LARGE SCALE GENOMIC DNA]</scope>
    <source>
        <strain evidence="1">D1701</strain>
    </source>
</reference>
<name>F1AXF0_ORFV</name>
<dbReference type="EMBL" id="HM133903">
    <property type="protein sequence ID" value="ADY76704.1"/>
    <property type="molecule type" value="Genomic_DNA"/>
</dbReference>